<name>V9II10_APICE</name>
<accession>V9II10</accession>
<organism evidence="1">
    <name type="scientific">Apis cerana</name>
    <name type="common">Indian honeybee</name>
    <dbReference type="NCBI Taxonomy" id="7461"/>
    <lineage>
        <taxon>Eukaryota</taxon>
        <taxon>Metazoa</taxon>
        <taxon>Ecdysozoa</taxon>
        <taxon>Arthropoda</taxon>
        <taxon>Hexapoda</taxon>
        <taxon>Insecta</taxon>
        <taxon>Pterygota</taxon>
        <taxon>Neoptera</taxon>
        <taxon>Endopterygota</taxon>
        <taxon>Hymenoptera</taxon>
        <taxon>Apocrita</taxon>
        <taxon>Aculeata</taxon>
        <taxon>Apoidea</taxon>
        <taxon>Anthophila</taxon>
        <taxon>Apidae</taxon>
        <taxon>Apis</taxon>
    </lineage>
</organism>
<dbReference type="AlphaFoldDB" id="V9II10"/>
<evidence type="ECO:0000313" key="1">
    <source>
        <dbReference type="EMBL" id="AEY59969.1"/>
    </source>
</evidence>
<proteinExistence type="evidence at transcript level"/>
<sequence>MQVIELFKFIFDELSNRHKIIEEILVHDLFRNIDLREMRSAPVTLFRPILTPPIVNFLDNIKRQNANKRQRSRSISDVYLTRRF</sequence>
<gene>
    <name evidence="1" type="ORF">ACCB06609</name>
</gene>
<protein>
    <submittedName>
        <fullName evidence="1">Slowpoke binding protein</fullName>
    </submittedName>
</protein>
<reference evidence="1" key="1">
    <citation type="submission" date="2011-11" db="EMBL/GenBank/DDBJ databases">
        <title>Decoding the brain transcriptome of the Eastern honeybee (Apis cerana) based on pyrosequencing.</title>
        <authorList>
            <person name="Sun L."/>
            <person name="Zheng H."/>
            <person name="Wang Y."/>
            <person name="Xie X."/>
            <person name="Zhu Y."/>
            <person name="Gu W."/>
            <person name="Wang S."/>
        </authorList>
    </citation>
    <scope>NUCLEOTIDE SEQUENCE</scope>
    <source>
        <tissue evidence="1">Brain</tissue>
    </source>
</reference>
<dbReference type="EMBL" id="JR045388">
    <property type="protein sequence ID" value="AEY59969.1"/>
    <property type="molecule type" value="mRNA"/>
</dbReference>